<proteinExistence type="predicted"/>
<dbReference type="InterPro" id="IPR002048">
    <property type="entry name" value="EF_hand_dom"/>
</dbReference>
<feature type="domain" description="C2" evidence="9">
    <location>
        <begin position="885"/>
        <end position="1048"/>
    </location>
</feature>
<dbReference type="Gene3D" id="3.20.20.190">
    <property type="entry name" value="Phosphatidylinositol (PI) phosphodiesterase"/>
    <property type="match status" value="2"/>
</dbReference>
<evidence type="ECO:0000256" key="6">
    <source>
        <dbReference type="ARBA" id="ARBA00023224"/>
    </source>
</evidence>
<feature type="compositionally biased region" description="Low complexity" evidence="8">
    <location>
        <begin position="26"/>
        <end position="49"/>
    </location>
</feature>
<dbReference type="SMART" id="SM00149">
    <property type="entry name" value="PLCYc"/>
    <property type="match status" value="1"/>
</dbReference>
<evidence type="ECO:0000259" key="11">
    <source>
        <dbReference type="PROSITE" id="PS50222"/>
    </source>
</evidence>
<feature type="compositionally biased region" description="Polar residues" evidence="8">
    <location>
        <begin position="131"/>
        <end position="143"/>
    </location>
</feature>
<dbReference type="InterPro" id="IPR018247">
    <property type="entry name" value="EF_Hand_1_Ca_BS"/>
</dbReference>
<dbReference type="SMART" id="SM00148">
    <property type="entry name" value="PLCXc"/>
    <property type="match status" value="1"/>
</dbReference>
<feature type="domain" description="EF-hand" evidence="11">
    <location>
        <begin position="391"/>
        <end position="426"/>
    </location>
</feature>
<keyword evidence="3" id="KW-0106">Calcium</keyword>
<evidence type="ECO:0000313" key="12">
    <source>
        <dbReference type="EMBL" id="KAL3428222.1"/>
    </source>
</evidence>
<dbReference type="PROSITE" id="PS00018">
    <property type="entry name" value="EF_HAND_1"/>
    <property type="match status" value="1"/>
</dbReference>
<feature type="compositionally biased region" description="Low complexity" evidence="8">
    <location>
        <begin position="728"/>
        <end position="744"/>
    </location>
</feature>
<feature type="region of interest" description="Disordered" evidence="8">
    <location>
        <begin position="123"/>
        <end position="171"/>
    </location>
</feature>
<dbReference type="PROSITE" id="PS50004">
    <property type="entry name" value="C2"/>
    <property type="match status" value="1"/>
</dbReference>
<dbReference type="Gene3D" id="2.30.29.30">
    <property type="entry name" value="Pleckstrin-homology domain (PH domain)/Phosphotyrosine-binding domain (PTB)"/>
    <property type="match status" value="1"/>
</dbReference>
<dbReference type="SUPFAM" id="SSF51695">
    <property type="entry name" value="PLC-like phosphodiesterases"/>
    <property type="match status" value="1"/>
</dbReference>
<dbReference type="InterPro" id="IPR035892">
    <property type="entry name" value="C2_domain_sf"/>
</dbReference>
<feature type="region of interest" description="Disordered" evidence="8">
    <location>
        <begin position="185"/>
        <end position="213"/>
    </location>
</feature>
<dbReference type="CDD" id="cd08598">
    <property type="entry name" value="PI-PLC1c_yeast"/>
    <property type="match status" value="1"/>
</dbReference>
<dbReference type="SUPFAM" id="SSF50729">
    <property type="entry name" value="PH domain-like"/>
    <property type="match status" value="1"/>
</dbReference>
<dbReference type="PROSITE" id="PS50222">
    <property type="entry name" value="EF_HAND_2"/>
    <property type="match status" value="1"/>
</dbReference>
<dbReference type="Pfam" id="PF00388">
    <property type="entry name" value="PI-PLC-X"/>
    <property type="match status" value="1"/>
</dbReference>
<organism evidence="12 13">
    <name type="scientific">Phlyctema vagabunda</name>
    <dbReference type="NCBI Taxonomy" id="108571"/>
    <lineage>
        <taxon>Eukaryota</taxon>
        <taxon>Fungi</taxon>
        <taxon>Dikarya</taxon>
        <taxon>Ascomycota</taxon>
        <taxon>Pezizomycotina</taxon>
        <taxon>Leotiomycetes</taxon>
        <taxon>Helotiales</taxon>
        <taxon>Dermateaceae</taxon>
        <taxon>Phlyctema</taxon>
    </lineage>
</organism>
<dbReference type="Pfam" id="PF00387">
    <property type="entry name" value="PI-PLC-Y"/>
    <property type="match status" value="1"/>
</dbReference>
<evidence type="ECO:0000256" key="4">
    <source>
        <dbReference type="ARBA" id="ARBA00022963"/>
    </source>
</evidence>
<feature type="compositionally biased region" description="Low complexity" evidence="8">
    <location>
        <begin position="194"/>
        <end position="205"/>
    </location>
</feature>
<dbReference type="PANTHER" id="PTHR10336:SF36">
    <property type="entry name" value="1-PHOSPHATIDYLINOSITOL 4,5-BISPHOSPHATE PHOSPHODIESTERASE BETA-4"/>
    <property type="match status" value="1"/>
</dbReference>
<keyword evidence="4 7" id="KW-0442">Lipid degradation</keyword>
<dbReference type="SUPFAM" id="SSF47473">
    <property type="entry name" value="EF-hand"/>
    <property type="match status" value="1"/>
</dbReference>
<dbReference type="EMBL" id="JBFCZG010000001">
    <property type="protein sequence ID" value="KAL3428222.1"/>
    <property type="molecule type" value="Genomic_DNA"/>
</dbReference>
<dbReference type="InterPro" id="IPR000008">
    <property type="entry name" value="C2_dom"/>
</dbReference>
<feature type="region of interest" description="Disordered" evidence="8">
    <location>
        <begin position="661"/>
        <end position="748"/>
    </location>
</feature>
<sequence length="1109" mass="122973">MNTQRSSSQRRAKPSHVQTSFLPPISSANSLPASAVSASSIASSSRQASPVMSPEATHLTTNNSSIQGSPEPMRGREAEYLPPPFELPESIVSRKSSYSAMSEAMTTSKSPGLIRRLSNRATQFAGRRRQSSTTAMSRDQSTGPVIMRRRSDSTNTAPEGGRGAFFGDSDDDVIDEYSTELTSTLGADGTRDFTSGSTTASLAGSNGPVTCSPGPGPVIPSILLQGTTMTKVTKKKKKLLTFVLENEAAKVSWDKNRPSKSFYIDDIKEIRVGVDARNYRQEFGVLPADEPRFFSILYAVPEKSKGRSSKAMHLIASDDQTFDLWTSTLDAISKHRHELMASLSSFHDKAVRAYWCAEMAKQFVDKPHSEDDEDLDFIGVERLCRSLHIHGSSNYLRSKFDAADISRSGRLNFAEFQEFVKLMKRRTDVKALYRELASNADKGMTLDDFFRFLRDVQGEDTNLERAHWESVFAKFVRRSKSKEQAAIDMADGEVPRMTEAALSSYLISTFNVPLANPTADFSLDRPMHEYFISSSHNTYLLGRQVAGESSVEAYISALNKGCRCVEVDCWNGAEGPVVMHGRTLTSQVSFRDVMSTISKYAFVKSPYPLWISLEVHCNPTQQAMMAEIIKETCGSKLVTEPLNPGSDQLPSPSQLMHRILIKVKKPRPTPESVTSEPSGRSRGTSVSSPYIRPLQLQGDSPAVSAGLLPPSPYGSRSRIMSRYETRASGNDTNDSMSSSTSDSESLADDVARARDSNLKNKTSNIVKVLGELGVYSAGIKFGGFDTPDSKAYNHIYSFMEQTFQKNTKTSEEKNTLIRHNMRYLMRVYPNGWRVASTNFDPLTYWRRGVQMVALNWQTYDLGMQMNDAMFASGTDQSGYVLKPRELREIRMVPNVPGTAIKLERKEVNFSIDVISAQQLMRPKGLPPNRSVDPYVEVEVYHADDKTKEAKGVVGEGGLDASAKDGSSGLGAPHRRRTHIVQENGFNPIFDKKFNFNLTTKFPDLVFVRWTVRCSSDGYNYSDRGLPLATYTAKLNSLKQGYRTLPLYDSNGDQFLFSTLFCRIKIDPATSIYVNGPESSDSVGKLKSIGRTVWNRTPMSPKSSVDSGHQ</sequence>
<keyword evidence="2 7" id="KW-0378">Hydrolase</keyword>
<evidence type="ECO:0000256" key="3">
    <source>
        <dbReference type="ARBA" id="ARBA00022837"/>
    </source>
</evidence>
<dbReference type="Proteomes" id="UP001629113">
    <property type="component" value="Unassembled WGS sequence"/>
</dbReference>
<dbReference type="CDD" id="cd13360">
    <property type="entry name" value="PH_PLC_fungal"/>
    <property type="match status" value="1"/>
</dbReference>
<evidence type="ECO:0000256" key="2">
    <source>
        <dbReference type="ARBA" id="ARBA00022801"/>
    </source>
</evidence>
<dbReference type="InterPro" id="IPR001192">
    <property type="entry name" value="PI-PLC_fam"/>
</dbReference>
<feature type="compositionally biased region" description="Polar residues" evidence="8">
    <location>
        <begin position="58"/>
        <end position="68"/>
    </location>
</feature>
<keyword evidence="13" id="KW-1185">Reference proteome</keyword>
<evidence type="ECO:0000256" key="5">
    <source>
        <dbReference type="ARBA" id="ARBA00023098"/>
    </source>
</evidence>
<dbReference type="InterPro" id="IPR001711">
    <property type="entry name" value="PLipase_C_Pinositol-sp_Y"/>
</dbReference>
<dbReference type="InterPro" id="IPR000909">
    <property type="entry name" value="PLipase_C_PInositol-sp_X_dom"/>
</dbReference>
<dbReference type="PROSITE" id="PS50007">
    <property type="entry name" value="PIPLC_X_DOMAIN"/>
    <property type="match status" value="1"/>
</dbReference>
<dbReference type="PRINTS" id="PR00390">
    <property type="entry name" value="PHPHLIPASEC"/>
</dbReference>
<accession>A0ABR4PXY3</accession>
<keyword evidence="6" id="KW-0807">Transducer</keyword>
<dbReference type="CDD" id="cd16207">
    <property type="entry name" value="EFh_ScPlc1p_like"/>
    <property type="match status" value="1"/>
</dbReference>
<dbReference type="PROSITE" id="PS50008">
    <property type="entry name" value="PIPLC_Y_DOMAIN"/>
    <property type="match status" value="1"/>
</dbReference>
<evidence type="ECO:0000259" key="9">
    <source>
        <dbReference type="PROSITE" id="PS50004"/>
    </source>
</evidence>
<evidence type="ECO:0000313" key="13">
    <source>
        <dbReference type="Proteomes" id="UP001629113"/>
    </source>
</evidence>
<feature type="domain" description="PI-PLC Y-box" evidence="10">
    <location>
        <begin position="769"/>
        <end position="887"/>
    </location>
</feature>
<dbReference type="InterPro" id="IPR017946">
    <property type="entry name" value="PLC-like_Pdiesterase_TIM-brl"/>
</dbReference>
<dbReference type="SUPFAM" id="SSF49562">
    <property type="entry name" value="C2 domain (Calcium/lipid-binding domain, CaLB)"/>
    <property type="match status" value="1"/>
</dbReference>
<gene>
    <name evidence="12" type="ORF">PVAG01_01731</name>
</gene>
<name>A0ABR4PXY3_9HELO</name>
<evidence type="ECO:0000259" key="10">
    <source>
        <dbReference type="PROSITE" id="PS50008"/>
    </source>
</evidence>
<dbReference type="Pfam" id="PF00168">
    <property type="entry name" value="C2"/>
    <property type="match status" value="2"/>
</dbReference>
<reference evidence="12 13" key="1">
    <citation type="submission" date="2024-06" db="EMBL/GenBank/DDBJ databases">
        <title>Complete genome of Phlyctema vagabunda strain 19-DSS-EL-015.</title>
        <authorList>
            <person name="Fiorenzani C."/>
        </authorList>
    </citation>
    <scope>NUCLEOTIDE SEQUENCE [LARGE SCALE GENOMIC DNA]</scope>
    <source>
        <strain evidence="12 13">19-DSS-EL-015</strain>
    </source>
</reference>
<dbReference type="InterPro" id="IPR037755">
    <property type="entry name" value="Plc1_PH"/>
</dbReference>
<feature type="compositionally biased region" description="Polar residues" evidence="8">
    <location>
        <begin position="671"/>
        <end position="688"/>
    </location>
</feature>
<protein>
    <recommendedName>
        <fullName evidence="1 7">Phosphoinositide phospholipase C</fullName>
        <ecNumber evidence="1 7">3.1.4.11</ecNumber>
    </recommendedName>
</protein>
<dbReference type="Gene3D" id="2.60.40.150">
    <property type="entry name" value="C2 domain"/>
    <property type="match status" value="1"/>
</dbReference>
<dbReference type="PANTHER" id="PTHR10336">
    <property type="entry name" value="PHOSPHOINOSITIDE-SPECIFIC PHOSPHOLIPASE C FAMILY PROTEIN"/>
    <property type="match status" value="1"/>
</dbReference>
<dbReference type="InterPro" id="IPR011992">
    <property type="entry name" value="EF-hand-dom_pair"/>
</dbReference>
<dbReference type="CDD" id="cd00275">
    <property type="entry name" value="C2_PLC_like"/>
    <property type="match status" value="1"/>
</dbReference>
<comment type="caution">
    <text evidence="12">The sequence shown here is derived from an EMBL/GenBank/DDBJ whole genome shotgun (WGS) entry which is preliminary data.</text>
</comment>
<evidence type="ECO:0000256" key="8">
    <source>
        <dbReference type="SAM" id="MobiDB-lite"/>
    </source>
</evidence>
<dbReference type="InterPro" id="IPR011993">
    <property type="entry name" value="PH-like_dom_sf"/>
</dbReference>
<dbReference type="Gene3D" id="1.10.238.10">
    <property type="entry name" value="EF-hand"/>
    <property type="match status" value="1"/>
</dbReference>
<dbReference type="SMART" id="SM00239">
    <property type="entry name" value="C2"/>
    <property type="match status" value="1"/>
</dbReference>
<evidence type="ECO:0000256" key="1">
    <source>
        <dbReference type="ARBA" id="ARBA00012368"/>
    </source>
</evidence>
<feature type="region of interest" description="Disordered" evidence="8">
    <location>
        <begin position="1"/>
        <end position="75"/>
    </location>
</feature>
<keyword evidence="5 7" id="KW-0443">Lipid metabolism</keyword>
<comment type="catalytic activity">
    <reaction evidence="7">
        <text>a 1,2-diacyl-sn-glycero-3-phospho-(1D-myo-inositol-4,5-bisphosphate) + H2O = 1D-myo-inositol 1,4,5-trisphosphate + a 1,2-diacyl-sn-glycerol + H(+)</text>
        <dbReference type="Rhea" id="RHEA:33179"/>
        <dbReference type="ChEBI" id="CHEBI:15377"/>
        <dbReference type="ChEBI" id="CHEBI:15378"/>
        <dbReference type="ChEBI" id="CHEBI:17815"/>
        <dbReference type="ChEBI" id="CHEBI:58456"/>
        <dbReference type="ChEBI" id="CHEBI:203600"/>
        <dbReference type="EC" id="3.1.4.11"/>
    </reaction>
</comment>
<evidence type="ECO:0000256" key="7">
    <source>
        <dbReference type="RuleBase" id="RU361133"/>
    </source>
</evidence>
<dbReference type="EC" id="3.1.4.11" evidence="1 7"/>